<dbReference type="Gene3D" id="3.30.1360.200">
    <property type="match status" value="1"/>
</dbReference>
<feature type="transmembrane region" description="Helical" evidence="12">
    <location>
        <begin position="373"/>
        <end position="394"/>
    </location>
</feature>
<feature type="transmembrane region" description="Helical" evidence="12">
    <location>
        <begin position="724"/>
        <end position="745"/>
    </location>
</feature>
<feature type="transmembrane region" description="Helical" evidence="12">
    <location>
        <begin position="697"/>
        <end position="718"/>
    </location>
</feature>
<dbReference type="Proteomes" id="UP000248925">
    <property type="component" value="Unassembled WGS sequence"/>
</dbReference>
<feature type="transmembrane region" description="Helical" evidence="12">
    <location>
        <begin position="554"/>
        <end position="579"/>
    </location>
</feature>
<keyword evidence="4 12" id="KW-0812">Transmembrane</keyword>
<dbReference type="InterPro" id="IPR005791">
    <property type="entry name" value="SecD"/>
</dbReference>
<reference evidence="17 18" key="1">
    <citation type="journal article" date="2018" name="Sci. Rep.">
        <title>Rhizobium tumorigenes sp. nov., a novel plant tumorigenic bacterium isolated from cane gall tumors on thornless blackberry.</title>
        <authorList>
            <person name="Kuzmanovi N."/>
            <person name="Smalla K."/>
            <person name="Gronow S."/>
            <person name="PuBawska J."/>
        </authorList>
    </citation>
    <scope>NUCLEOTIDE SEQUENCE [LARGE SCALE GENOMIC DNA]</scope>
    <source>
        <strain evidence="17 18">CCBAU 85046</strain>
    </source>
</reference>
<dbReference type="InterPro" id="IPR055344">
    <property type="entry name" value="SecD_SecF_C_bact"/>
</dbReference>
<dbReference type="NCBIfam" id="TIGR01129">
    <property type="entry name" value="secD"/>
    <property type="match status" value="1"/>
</dbReference>
<dbReference type="Pfam" id="PF22599">
    <property type="entry name" value="SecDF_P1_head"/>
    <property type="match status" value="1"/>
</dbReference>
<feature type="domain" description="SecDF P1 head subdomain" evidence="16">
    <location>
        <begin position="238"/>
        <end position="351"/>
    </location>
</feature>
<evidence type="ECO:0000256" key="5">
    <source>
        <dbReference type="ARBA" id="ARBA00022927"/>
    </source>
</evidence>
<feature type="domain" description="Protein export membrane protein SecD/SecF C-terminal" evidence="14">
    <location>
        <begin position="355"/>
        <end position="523"/>
    </location>
</feature>
<evidence type="ECO:0000313" key="18">
    <source>
        <dbReference type="Proteomes" id="UP000248925"/>
    </source>
</evidence>
<dbReference type="GO" id="GO:0015450">
    <property type="term" value="F:protein-transporting ATPase activity"/>
    <property type="evidence" value="ECO:0007669"/>
    <property type="project" value="InterPro"/>
</dbReference>
<dbReference type="SUPFAM" id="SSF82866">
    <property type="entry name" value="Multidrug efflux transporter AcrB transmembrane domain"/>
    <property type="match status" value="2"/>
</dbReference>
<dbReference type="InterPro" id="IPR048634">
    <property type="entry name" value="SecD_SecF_C"/>
</dbReference>
<comment type="caution">
    <text evidence="12">Lacks conserved residue(s) required for the propagation of feature annotation.</text>
</comment>
<protein>
    <recommendedName>
        <fullName evidence="12 13">Multifunctional fusion protein</fullName>
    </recommendedName>
    <domain>
        <recommendedName>
            <fullName evidence="12">Protein translocase subunit SecD</fullName>
        </recommendedName>
    </domain>
    <domain>
        <recommendedName>
            <fullName evidence="13">Protein-export membrane protein SecF</fullName>
        </recommendedName>
    </domain>
</protein>
<feature type="transmembrane region" description="Helical" evidence="12">
    <location>
        <begin position="803"/>
        <end position="826"/>
    </location>
</feature>
<proteinExistence type="inferred from homology"/>
<comment type="subunit">
    <text evidence="12">Forms a complex with SecF. Part of the essential Sec protein translocation apparatus which comprises SecA, SecYEG and auxiliary proteins SecDF-YajC and YidC.</text>
</comment>
<evidence type="ECO:0000259" key="16">
    <source>
        <dbReference type="Pfam" id="PF22599"/>
    </source>
</evidence>
<dbReference type="Pfam" id="PF21760">
    <property type="entry name" value="SecD_1st"/>
    <property type="match status" value="1"/>
</dbReference>
<dbReference type="PANTHER" id="PTHR30081:SF1">
    <property type="entry name" value="PROTEIN TRANSLOCASE SUBUNIT SECD"/>
    <property type="match status" value="1"/>
</dbReference>
<feature type="transmembrane region" description="Helical" evidence="12">
    <location>
        <begin position="468"/>
        <end position="490"/>
    </location>
</feature>
<comment type="subcellular location">
    <subcellularLocation>
        <location evidence="1 12">Cell membrane</location>
        <topology evidence="1 12">Multi-pass membrane protein</topology>
    </subcellularLocation>
</comment>
<dbReference type="Gene3D" id="1.20.1640.10">
    <property type="entry name" value="Multidrug efflux transporter AcrB transmembrane domain"/>
    <property type="match status" value="2"/>
</dbReference>
<keyword evidence="2 12" id="KW-0813">Transport</keyword>
<dbReference type="GO" id="GO:0006605">
    <property type="term" value="P:protein targeting"/>
    <property type="evidence" value="ECO:0007669"/>
    <property type="project" value="UniProtKB-UniRule"/>
</dbReference>
<organism evidence="17 18">
    <name type="scientific">Rhizobium tubonense</name>
    <dbReference type="NCBI Taxonomy" id="484088"/>
    <lineage>
        <taxon>Bacteria</taxon>
        <taxon>Pseudomonadati</taxon>
        <taxon>Pseudomonadota</taxon>
        <taxon>Alphaproteobacteria</taxon>
        <taxon>Hyphomicrobiales</taxon>
        <taxon>Rhizobiaceae</taxon>
        <taxon>Rhizobium/Agrobacterium group</taxon>
        <taxon>Rhizobium</taxon>
    </lineage>
</organism>
<sequence>MLHFSRWKTILIWCAVALGMLVALPNLFSSAQLAALPSWVAHSKVKLGLDLQGGSALTLKVERDDIVATRLEDTVSDIRTRLRTVNVGYSGLTGTGQTIAVRITSPNQVQAAMAALAPLAAAVTSDTSNGSFQEATLAAGTDGLITVNLTDRGIDRRVSLAAKRSLEIIRRRVVQIASETPSVRRQGSDRIVVQEPGLADPQLLKSLLNQKASLSFRLIDQSVPVQQAIDGQLPATSKILYSEDDPPAAYLVQRQPMLSNIDIADAEARVDPENNNGTVTIRLNTEATGRFGQSTQSNIGKPVAIVLDDQVIATVVLATAIPNGSVDIAGVLSAKGAQDLAVMLRSGPLPATLTAVEERTIRPGFGSETMHSGVVACIAAGIFVTVLMLVFYGLLGVAATLALVINVVMVLAIMGIFGMVLTLPGIAAIVLIIGIALDANVLIYERVREEEKKTHLLVDALRHGFARAVRTVIDANLTVLIVAIILFYVSNGSVRGFAATLIIGVFTTFFTACLVTRSIVDLWISRRKPRTLLVGLRSGIFDGSRIRFMGIRRYTFTASAILSLTTLLAIATVGMHLGIDFTGGSIIEVQAKQGLADAADIQSRLEQLNLGGVQVDRTRNRASALIRVHAQNGGENAEQSAVTLVRDELSADYDFSRVEVVGPAVSGEIGKTATYGILAALIAVLLYIWLRFEWQFAVGAIVAILHDIILTLGLFVVTGMEFNLTSVAALLTIVGYSLNDTIVVYDRMRENLKLYPQMPLPILIDASINQTLSRTILTSATTLLALLALFIFGGEVIRSFTSAMLFGVAVGTFSSIYIAAPVLIVFKLRPDGSKTGGERKIDTDVQSSKPAV</sequence>
<evidence type="ECO:0000256" key="4">
    <source>
        <dbReference type="ARBA" id="ARBA00022692"/>
    </source>
</evidence>
<dbReference type="GO" id="GO:0005886">
    <property type="term" value="C:plasma membrane"/>
    <property type="evidence" value="ECO:0007669"/>
    <property type="project" value="UniProtKB-SubCell"/>
</dbReference>
<dbReference type="EMBL" id="PCDP01000040">
    <property type="protein sequence ID" value="PZM11358.1"/>
    <property type="molecule type" value="Genomic_DNA"/>
</dbReference>
<evidence type="ECO:0000256" key="7">
    <source>
        <dbReference type="ARBA" id="ARBA00023010"/>
    </source>
</evidence>
<dbReference type="GO" id="GO:0043952">
    <property type="term" value="P:protein transport by the Sec complex"/>
    <property type="evidence" value="ECO:0007669"/>
    <property type="project" value="UniProtKB-UniRule"/>
</dbReference>
<dbReference type="InterPro" id="IPR022645">
    <property type="entry name" value="SecD/SecF_bac"/>
</dbReference>
<dbReference type="InterPro" id="IPR054384">
    <property type="entry name" value="SecDF_P1_head"/>
</dbReference>
<accession>A0A2W4CK51</accession>
<dbReference type="InterPro" id="IPR048631">
    <property type="entry name" value="SecD_1st"/>
</dbReference>
<comment type="similarity">
    <text evidence="12">Belongs to the SecD/SecF family. SecD subfamily.</text>
</comment>
<evidence type="ECO:0000256" key="13">
    <source>
        <dbReference type="HAMAP-Rule" id="MF_01464"/>
    </source>
</evidence>
<comment type="similarity">
    <text evidence="11">In the N-terminal section; belongs to the SecD/SecF family. SecD subfamily.</text>
</comment>
<dbReference type="FunFam" id="1.20.1640.10:FF:000024">
    <property type="entry name" value="Multifunctional fusion protein"/>
    <property type="match status" value="1"/>
</dbReference>
<evidence type="ECO:0000256" key="2">
    <source>
        <dbReference type="ARBA" id="ARBA00022448"/>
    </source>
</evidence>
<comment type="similarity">
    <text evidence="10">In the C-terminal section; belongs to the SecD/SecF family. SecF subfamily.</text>
</comment>
<comment type="similarity">
    <text evidence="13">Belongs to the SecD/SecF family. SecF subfamily.</text>
</comment>
<dbReference type="NCBIfam" id="TIGR00916">
    <property type="entry name" value="2A0604s01"/>
    <property type="match status" value="2"/>
</dbReference>
<evidence type="ECO:0000256" key="3">
    <source>
        <dbReference type="ARBA" id="ARBA00022475"/>
    </source>
</evidence>
<evidence type="ECO:0000259" key="14">
    <source>
        <dbReference type="Pfam" id="PF02355"/>
    </source>
</evidence>
<feature type="transmembrane region" description="Helical" evidence="12">
    <location>
        <begin position="426"/>
        <end position="447"/>
    </location>
</feature>
<evidence type="ECO:0000256" key="8">
    <source>
        <dbReference type="ARBA" id="ARBA00023136"/>
    </source>
</evidence>
<dbReference type="Pfam" id="PF07549">
    <property type="entry name" value="Sec_GG"/>
    <property type="match status" value="2"/>
</dbReference>
<evidence type="ECO:0000256" key="10">
    <source>
        <dbReference type="ARBA" id="ARBA00060856"/>
    </source>
</evidence>
<dbReference type="HAMAP" id="MF_01464_B">
    <property type="entry name" value="SecF_B"/>
    <property type="match status" value="1"/>
</dbReference>
<evidence type="ECO:0000259" key="15">
    <source>
        <dbReference type="Pfam" id="PF21760"/>
    </source>
</evidence>
<keyword evidence="7 12" id="KW-0811">Translocation</keyword>
<dbReference type="InterPro" id="IPR005665">
    <property type="entry name" value="SecF_bac"/>
</dbReference>
<evidence type="ECO:0000313" key="17">
    <source>
        <dbReference type="EMBL" id="PZM11358.1"/>
    </source>
</evidence>
<evidence type="ECO:0000256" key="1">
    <source>
        <dbReference type="ARBA" id="ARBA00004651"/>
    </source>
</evidence>
<comment type="subunit">
    <text evidence="13">Forms a complex with SecD. Part of the essential Sec protein translocation apparatus which comprises SecA, SecYEG and auxiliary proteins SecDF-YajC and YidC.</text>
</comment>
<dbReference type="GO" id="GO:0065002">
    <property type="term" value="P:intracellular protein transmembrane transport"/>
    <property type="evidence" value="ECO:0007669"/>
    <property type="project" value="UniProtKB-UniRule"/>
</dbReference>
<keyword evidence="18" id="KW-1185">Reference proteome</keyword>
<evidence type="ECO:0000256" key="11">
    <source>
        <dbReference type="ARBA" id="ARBA00061053"/>
    </source>
</evidence>
<keyword evidence="8 12" id="KW-0472">Membrane</keyword>
<dbReference type="PRINTS" id="PR01755">
    <property type="entry name" value="SECFTRNLCASE"/>
</dbReference>
<dbReference type="Pfam" id="PF02355">
    <property type="entry name" value="SecD_SecF_C"/>
    <property type="match status" value="2"/>
</dbReference>
<dbReference type="Gene3D" id="3.30.70.3400">
    <property type="match status" value="2"/>
</dbReference>
<dbReference type="NCBIfam" id="NF011315">
    <property type="entry name" value="PRK14726.1"/>
    <property type="match status" value="1"/>
</dbReference>
<evidence type="ECO:0000256" key="12">
    <source>
        <dbReference type="HAMAP-Rule" id="MF_01463"/>
    </source>
</evidence>
<gene>
    <name evidence="12" type="primary">secD</name>
    <name evidence="13" type="synonym">secF</name>
    <name evidence="17" type="ORF">CPY51_20615</name>
</gene>
<dbReference type="InterPro" id="IPR022813">
    <property type="entry name" value="SecD/SecF_arch_bac"/>
</dbReference>
<evidence type="ECO:0000256" key="9">
    <source>
        <dbReference type="ARBA" id="ARBA00059018"/>
    </source>
</evidence>
<feature type="transmembrane region" description="Helical" evidence="12">
    <location>
        <begin position="496"/>
        <end position="520"/>
    </location>
</feature>
<feature type="domain" description="Protein export membrane protein SecD/SecF C-terminal" evidence="14">
    <location>
        <begin position="649"/>
        <end position="827"/>
    </location>
</feature>
<dbReference type="AlphaFoldDB" id="A0A2W4CK51"/>
<evidence type="ECO:0000256" key="6">
    <source>
        <dbReference type="ARBA" id="ARBA00022989"/>
    </source>
</evidence>
<dbReference type="PANTHER" id="PTHR30081">
    <property type="entry name" value="PROTEIN-EXPORT MEMBRANE PROTEIN SEC"/>
    <property type="match status" value="1"/>
</dbReference>
<keyword evidence="5 12" id="KW-0653">Protein transport</keyword>
<feature type="transmembrane region" description="Helical" evidence="12">
    <location>
        <begin position="672"/>
        <end position="690"/>
    </location>
</feature>
<dbReference type="RefSeq" id="WP_111162293.1">
    <property type="nucleotide sequence ID" value="NZ_PCDP01000040.1"/>
</dbReference>
<comment type="caution">
    <text evidence="17">The sequence shown here is derived from an EMBL/GenBank/DDBJ whole genome shotgun (WGS) entry which is preliminary data.</text>
</comment>
<comment type="function">
    <text evidence="9 12">Part of the Sec protein translocase complex. Interacts with the SecYEG preprotein conducting channel. SecDF uses the proton motive force (PMF) to complete protein translocation after the ATP-dependent function of SecA.</text>
</comment>
<dbReference type="NCBIfam" id="TIGR00966">
    <property type="entry name" value="transloc_SecF"/>
    <property type="match status" value="1"/>
</dbReference>
<dbReference type="HAMAP" id="MF_01463_B">
    <property type="entry name" value="SecD_B"/>
    <property type="match status" value="1"/>
</dbReference>
<keyword evidence="3 12" id="KW-1003">Cell membrane</keyword>
<name>A0A2W4CK51_9HYPH</name>
<feature type="domain" description="Protein translocase subunit SecDF P1" evidence="15">
    <location>
        <begin position="163"/>
        <end position="220"/>
    </location>
</feature>
<dbReference type="InterPro" id="IPR022646">
    <property type="entry name" value="SecD/SecF_CS"/>
</dbReference>
<keyword evidence="6 12" id="KW-1133">Transmembrane helix</keyword>
<feature type="transmembrane region" description="Helical" evidence="12">
    <location>
        <begin position="776"/>
        <end position="797"/>
    </location>
</feature>
<feature type="transmembrane region" description="Helical" evidence="12">
    <location>
        <begin position="401"/>
        <end position="420"/>
    </location>
</feature>
<dbReference type="OrthoDB" id="9805019at2"/>